<sequence>MMVVFRIVLVLVVFTLLLVLGLTNARVETDVNVFGTAFDDIPVAYVMLYGFAFGAMCVGVFSLVSEVQLRARIRRQRREIEALTEELHAFRTAPLDDQPGGEL</sequence>
<gene>
    <name evidence="8" type="ORF">ENN51_01890</name>
</gene>
<protein>
    <submittedName>
        <fullName evidence="8">DUF1049 domain-containing protein</fullName>
    </submittedName>
</protein>
<keyword evidence="2 6" id="KW-0812">Transmembrane</keyword>
<evidence type="ECO:0000256" key="6">
    <source>
        <dbReference type="SAM" id="Phobius"/>
    </source>
</evidence>
<keyword evidence="5" id="KW-0175">Coiled coil</keyword>
<name>A0A7V0T4I8_UNCW3</name>
<dbReference type="GO" id="GO:0005886">
    <property type="term" value="C:plasma membrane"/>
    <property type="evidence" value="ECO:0007669"/>
    <property type="project" value="InterPro"/>
</dbReference>
<dbReference type="Pfam" id="PF06305">
    <property type="entry name" value="LapA_dom"/>
    <property type="match status" value="1"/>
</dbReference>
<evidence type="ECO:0000256" key="3">
    <source>
        <dbReference type="ARBA" id="ARBA00022989"/>
    </source>
</evidence>
<feature type="domain" description="Lipopolysaccharide assembly protein A" evidence="7">
    <location>
        <begin position="30"/>
        <end position="87"/>
    </location>
</feature>
<accession>A0A7V0T4I8</accession>
<keyword evidence="4 6" id="KW-0472">Membrane</keyword>
<keyword evidence="1" id="KW-1003">Cell membrane</keyword>
<evidence type="ECO:0000256" key="4">
    <source>
        <dbReference type="ARBA" id="ARBA00023136"/>
    </source>
</evidence>
<reference evidence="8" key="1">
    <citation type="journal article" date="2020" name="mSystems">
        <title>Genome- and Community-Level Interaction Insights into Carbon Utilization and Element Cycling Functions of Hydrothermarchaeota in Hydrothermal Sediment.</title>
        <authorList>
            <person name="Zhou Z."/>
            <person name="Liu Y."/>
            <person name="Xu W."/>
            <person name="Pan J."/>
            <person name="Luo Z.H."/>
            <person name="Li M."/>
        </authorList>
    </citation>
    <scope>NUCLEOTIDE SEQUENCE [LARGE SCALE GENOMIC DNA]</scope>
    <source>
        <strain evidence="8">SpSt-1182</strain>
    </source>
</reference>
<evidence type="ECO:0000259" key="7">
    <source>
        <dbReference type="Pfam" id="PF06305"/>
    </source>
</evidence>
<evidence type="ECO:0000256" key="5">
    <source>
        <dbReference type="SAM" id="Coils"/>
    </source>
</evidence>
<evidence type="ECO:0000256" key="2">
    <source>
        <dbReference type="ARBA" id="ARBA00022692"/>
    </source>
</evidence>
<proteinExistence type="predicted"/>
<feature type="transmembrane region" description="Helical" evidence="6">
    <location>
        <begin position="41"/>
        <end position="64"/>
    </location>
</feature>
<keyword evidence="3 6" id="KW-1133">Transmembrane helix</keyword>
<dbReference type="EMBL" id="DSBX01000070">
    <property type="protein sequence ID" value="HDQ99027.1"/>
    <property type="molecule type" value="Genomic_DNA"/>
</dbReference>
<dbReference type="AlphaFoldDB" id="A0A7V0T4I8"/>
<dbReference type="InterPro" id="IPR010445">
    <property type="entry name" value="LapA_dom"/>
</dbReference>
<comment type="caution">
    <text evidence="8">The sequence shown here is derived from an EMBL/GenBank/DDBJ whole genome shotgun (WGS) entry which is preliminary data.</text>
</comment>
<feature type="coiled-coil region" evidence="5">
    <location>
        <begin position="66"/>
        <end position="93"/>
    </location>
</feature>
<evidence type="ECO:0000256" key="1">
    <source>
        <dbReference type="ARBA" id="ARBA00022475"/>
    </source>
</evidence>
<dbReference type="Proteomes" id="UP000885672">
    <property type="component" value="Unassembled WGS sequence"/>
</dbReference>
<organism evidence="8">
    <name type="scientific">candidate division WOR-3 bacterium</name>
    <dbReference type="NCBI Taxonomy" id="2052148"/>
    <lineage>
        <taxon>Bacteria</taxon>
        <taxon>Bacteria division WOR-3</taxon>
    </lineage>
</organism>
<evidence type="ECO:0000313" key="8">
    <source>
        <dbReference type="EMBL" id="HDQ99027.1"/>
    </source>
</evidence>